<protein>
    <submittedName>
        <fullName evidence="2">Mycothiol system anti-sigma-R factor</fullName>
    </submittedName>
</protein>
<dbReference type="RefSeq" id="WP_075977076.1">
    <property type="nucleotide sequence ID" value="NZ_MKQR01000026.1"/>
</dbReference>
<dbReference type="OrthoDB" id="3267840at2"/>
<organism evidence="2 3">
    <name type="scientific">Actinokineospora bangkokensis</name>
    <dbReference type="NCBI Taxonomy" id="1193682"/>
    <lineage>
        <taxon>Bacteria</taxon>
        <taxon>Bacillati</taxon>
        <taxon>Actinomycetota</taxon>
        <taxon>Actinomycetes</taxon>
        <taxon>Pseudonocardiales</taxon>
        <taxon>Pseudonocardiaceae</taxon>
        <taxon>Actinokineospora</taxon>
    </lineage>
</organism>
<dbReference type="InterPro" id="IPR024020">
    <property type="entry name" value="Anit_sigma_mycothiol_RsrA"/>
</dbReference>
<accession>A0A1Q9LEH0</accession>
<reference evidence="2 3" key="1">
    <citation type="submission" date="2016-10" db="EMBL/GenBank/DDBJ databases">
        <title>The Draft Genome Sequence of Actinokineospora bangkokensis 44EHWT reveals the biosynthetic pathway of antifungal compounds Thailandins with unusual extender unit butylmalonyl-CoA.</title>
        <authorList>
            <person name="Greule A."/>
            <person name="Intra B."/>
            <person name="Flemming S."/>
            <person name="Rommel M.G."/>
            <person name="Panbangred W."/>
            <person name="Bechthold A."/>
        </authorList>
    </citation>
    <scope>NUCLEOTIDE SEQUENCE [LARGE SCALE GENOMIC DNA]</scope>
    <source>
        <strain evidence="2 3">44EHW</strain>
    </source>
</reference>
<proteinExistence type="predicted"/>
<dbReference type="STRING" id="1193682.BJP25_27510"/>
<dbReference type="EMBL" id="MKQR01000026">
    <property type="protein sequence ID" value="OLR90402.1"/>
    <property type="molecule type" value="Genomic_DNA"/>
</dbReference>
<evidence type="ECO:0000259" key="1">
    <source>
        <dbReference type="Pfam" id="PF13490"/>
    </source>
</evidence>
<feature type="domain" description="Putative zinc-finger" evidence="1">
    <location>
        <begin position="11"/>
        <end position="44"/>
    </location>
</feature>
<dbReference type="InterPro" id="IPR027383">
    <property type="entry name" value="Znf_put"/>
</dbReference>
<comment type="caution">
    <text evidence="2">The sequence shown here is derived from an EMBL/GenBank/DDBJ whole genome shotgun (WGS) entry which is preliminary data.</text>
</comment>
<name>A0A1Q9LEH0_9PSEU</name>
<dbReference type="Pfam" id="PF13490">
    <property type="entry name" value="zf-HC2"/>
    <property type="match status" value="1"/>
</dbReference>
<dbReference type="NCBIfam" id="TIGR03988">
    <property type="entry name" value="antisig_RsrA"/>
    <property type="match status" value="1"/>
</dbReference>
<evidence type="ECO:0000313" key="3">
    <source>
        <dbReference type="Proteomes" id="UP000186040"/>
    </source>
</evidence>
<dbReference type="AlphaFoldDB" id="A0A1Q9LEH0"/>
<evidence type="ECO:0000313" key="2">
    <source>
        <dbReference type="EMBL" id="OLR90402.1"/>
    </source>
</evidence>
<dbReference type="Proteomes" id="UP000186040">
    <property type="component" value="Unassembled WGS sequence"/>
</dbReference>
<sequence length="108" mass="11955">MSCGGDHETDCSQVLSEVWLFLDNECDKGKRELLARHLDECSPCLEEYGIDEHLKALLSRKCGGDQAPDDFRARLRARIRETVIEHGGNVGITRTVVVEAEVEPGDGS</sequence>
<gene>
    <name evidence="2" type="ORF">BJP25_27510</name>
</gene>
<keyword evidence="3" id="KW-1185">Reference proteome</keyword>